<dbReference type="Proteomes" id="UP000807115">
    <property type="component" value="Chromosome 9"/>
</dbReference>
<gene>
    <name evidence="2" type="ORF">BDA96_09G260600</name>
</gene>
<proteinExistence type="predicted"/>
<feature type="compositionally biased region" description="Low complexity" evidence="1">
    <location>
        <begin position="73"/>
        <end position="101"/>
    </location>
</feature>
<sequence>MVQRFQGKNADRRRRWASNGCQSLRGGSRSAGGRSRAWRGRRRTRSPTAGGRRRSRTGGGGNRRAGGRRRPRASAGAARWTARGRAPPTAATTADRPSPRVFWPPPSPSSSAATPASSRRPWVGGATDQDQLVLPLRTSSLLQPDPVLDQTLAGYACQGYSVQCPELFMLEAVS</sequence>
<feature type="compositionally biased region" description="Low complexity" evidence="1">
    <location>
        <begin position="25"/>
        <end position="35"/>
    </location>
</feature>
<evidence type="ECO:0000313" key="2">
    <source>
        <dbReference type="EMBL" id="KAG0519396.1"/>
    </source>
</evidence>
<reference evidence="2" key="2">
    <citation type="submission" date="2020-10" db="EMBL/GenBank/DDBJ databases">
        <authorList>
            <person name="Cooper E.A."/>
            <person name="Brenton Z.W."/>
            <person name="Flinn B.S."/>
            <person name="Jenkins J."/>
            <person name="Shu S."/>
            <person name="Flowers D."/>
            <person name="Luo F."/>
            <person name="Wang Y."/>
            <person name="Xia P."/>
            <person name="Barry K."/>
            <person name="Daum C."/>
            <person name="Lipzen A."/>
            <person name="Yoshinaga Y."/>
            <person name="Schmutz J."/>
            <person name="Saski C."/>
            <person name="Vermerris W."/>
            <person name="Kresovich S."/>
        </authorList>
    </citation>
    <scope>NUCLEOTIDE SEQUENCE</scope>
</reference>
<name>A0A921QFB1_SORBI</name>
<reference evidence="2" key="1">
    <citation type="journal article" date="2019" name="BMC Genomics">
        <title>A new reference genome for Sorghum bicolor reveals high levels of sequence similarity between sweet and grain genotypes: implications for the genetics of sugar metabolism.</title>
        <authorList>
            <person name="Cooper E.A."/>
            <person name="Brenton Z.W."/>
            <person name="Flinn B.S."/>
            <person name="Jenkins J."/>
            <person name="Shu S."/>
            <person name="Flowers D."/>
            <person name="Luo F."/>
            <person name="Wang Y."/>
            <person name="Xia P."/>
            <person name="Barry K."/>
            <person name="Daum C."/>
            <person name="Lipzen A."/>
            <person name="Yoshinaga Y."/>
            <person name="Schmutz J."/>
            <person name="Saski C."/>
            <person name="Vermerris W."/>
            <person name="Kresovich S."/>
        </authorList>
    </citation>
    <scope>NUCLEOTIDE SEQUENCE</scope>
</reference>
<feature type="region of interest" description="Disordered" evidence="1">
    <location>
        <begin position="1"/>
        <end position="124"/>
    </location>
</feature>
<evidence type="ECO:0000256" key="1">
    <source>
        <dbReference type="SAM" id="MobiDB-lite"/>
    </source>
</evidence>
<dbReference type="EMBL" id="CM027688">
    <property type="protein sequence ID" value="KAG0519396.1"/>
    <property type="molecule type" value="Genomic_DNA"/>
</dbReference>
<comment type="caution">
    <text evidence="2">The sequence shown here is derived from an EMBL/GenBank/DDBJ whole genome shotgun (WGS) entry which is preliminary data.</text>
</comment>
<feature type="compositionally biased region" description="Basic residues" evidence="1">
    <location>
        <begin position="36"/>
        <end position="56"/>
    </location>
</feature>
<evidence type="ECO:0000313" key="3">
    <source>
        <dbReference type="Proteomes" id="UP000807115"/>
    </source>
</evidence>
<dbReference type="AlphaFoldDB" id="A0A921QFB1"/>
<feature type="compositionally biased region" description="Low complexity" evidence="1">
    <location>
        <begin position="109"/>
        <end position="121"/>
    </location>
</feature>
<organism evidence="2 3">
    <name type="scientific">Sorghum bicolor</name>
    <name type="common">Sorghum</name>
    <name type="synonym">Sorghum vulgare</name>
    <dbReference type="NCBI Taxonomy" id="4558"/>
    <lineage>
        <taxon>Eukaryota</taxon>
        <taxon>Viridiplantae</taxon>
        <taxon>Streptophyta</taxon>
        <taxon>Embryophyta</taxon>
        <taxon>Tracheophyta</taxon>
        <taxon>Spermatophyta</taxon>
        <taxon>Magnoliopsida</taxon>
        <taxon>Liliopsida</taxon>
        <taxon>Poales</taxon>
        <taxon>Poaceae</taxon>
        <taxon>PACMAD clade</taxon>
        <taxon>Panicoideae</taxon>
        <taxon>Andropogonodae</taxon>
        <taxon>Andropogoneae</taxon>
        <taxon>Sorghinae</taxon>
        <taxon>Sorghum</taxon>
    </lineage>
</organism>
<accession>A0A921QFB1</accession>
<protein>
    <submittedName>
        <fullName evidence="2">Uncharacterized protein</fullName>
    </submittedName>
</protein>